<dbReference type="GO" id="GO:0046872">
    <property type="term" value="F:metal ion binding"/>
    <property type="evidence" value="ECO:0007669"/>
    <property type="project" value="UniProtKB-KW"/>
</dbReference>
<reference evidence="10 11" key="1">
    <citation type="submission" date="2016-10" db="EMBL/GenBank/DDBJ databases">
        <authorList>
            <person name="de Groot N.N."/>
        </authorList>
    </citation>
    <scope>NUCLEOTIDE SEQUENCE [LARGE SCALE GENOMIC DNA]</scope>
    <source>
        <strain evidence="10 11">CGMCC 1.9157</strain>
    </source>
</reference>
<evidence type="ECO:0000256" key="4">
    <source>
        <dbReference type="ARBA" id="ARBA00022723"/>
    </source>
</evidence>
<dbReference type="CDD" id="cd21120">
    <property type="entry name" value="SPASM_anSME"/>
    <property type="match status" value="1"/>
</dbReference>
<keyword evidence="11" id="KW-1185">Reference proteome</keyword>
<dbReference type="NCBIfam" id="TIGR04085">
    <property type="entry name" value="rSAM_more_4Fe4S"/>
    <property type="match status" value="1"/>
</dbReference>
<feature type="domain" description="Radical SAM core" evidence="8">
    <location>
        <begin position="14"/>
        <end position="118"/>
    </location>
</feature>
<dbReference type="Pfam" id="PF04055">
    <property type="entry name" value="Radical_SAM"/>
    <property type="match status" value="1"/>
</dbReference>
<dbReference type="InterPro" id="IPR058240">
    <property type="entry name" value="rSAM_sf"/>
</dbReference>
<dbReference type="EMBL" id="FOVR01000024">
    <property type="protein sequence ID" value="SFP14034.1"/>
    <property type="molecule type" value="Genomic_DNA"/>
</dbReference>
<dbReference type="GO" id="GO:0016491">
    <property type="term" value="F:oxidoreductase activity"/>
    <property type="evidence" value="ECO:0007669"/>
    <property type="project" value="InterPro"/>
</dbReference>
<evidence type="ECO:0000259" key="8">
    <source>
        <dbReference type="Pfam" id="PF04055"/>
    </source>
</evidence>
<keyword evidence="4" id="KW-0479">Metal-binding</keyword>
<evidence type="ECO:0000313" key="10">
    <source>
        <dbReference type="EMBL" id="SFP14034.1"/>
    </source>
</evidence>
<evidence type="ECO:0000256" key="7">
    <source>
        <dbReference type="ARBA" id="ARBA00023601"/>
    </source>
</evidence>
<keyword evidence="2" id="KW-0004">4Fe-4S</keyword>
<evidence type="ECO:0000256" key="3">
    <source>
        <dbReference type="ARBA" id="ARBA00022691"/>
    </source>
</evidence>
<dbReference type="SUPFAM" id="SSF102114">
    <property type="entry name" value="Radical SAM enzymes"/>
    <property type="match status" value="1"/>
</dbReference>
<accession>A0A1I5MWW7</accession>
<organism evidence="10 11">
    <name type="scientific">Cohaesibacter marisflavi</name>
    <dbReference type="NCBI Taxonomy" id="655353"/>
    <lineage>
        <taxon>Bacteria</taxon>
        <taxon>Pseudomonadati</taxon>
        <taxon>Pseudomonadota</taxon>
        <taxon>Alphaproteobacteria</taxon>
        <taxon>Hyphomicrobiales</taxon>
        <taxon>Cohaesibacteraceae</taxon>
    </lineage>
</organism>
<dbReference type="GO" id="GO:0051539">
    <property type="term" value="F:4 iron, 4 sulfur cluster binding"/>
    <property type="evidence" value="ECO:0007669"/>
    <property type="project" value="UniProtKB-KW"/>
</dbReference>
<comment type="similarity">
    <text evidence="7">Belongs to the radical SAM superfamily. Anaerobic sulfatase-maturating enzyme family.</text>
</comment>
<evidence type="ECO:0000256" key="6">
    <source>
        <dbReference type="ARBA" id="ARBA00023014"/>
    </source>
</evidence>
<dbReference type="OrthoDB" id="9782387at2"/>
<evidence type="ECO:0000256" key="2">
    <source>
        <dbReference type="ARBA" id="ARBA00022485"/>
    </source>
</evidence>
<dbReference type="AlphaFoldDB" id="A0A1I5MWW7"/>
<dbReference type="NCBIfam" id="TIGR03942">
    <property type="entry name" value="sulfatase_rSAM"/>
    <property type="match status" value="1"/>
</dbReference>
<dbReference type="STRING" id="655353.SAMN04488056_1242"/>
<gene>
    <name evidence="10" type="ORF">SAMN04488056_1242</name>
</gene>
<keyword evidence="3" id="KW-0949">S-adenosyl-L-methionine</keyword>
<keyword evidence="6" id="KW-0411">Iron-sulfur</keyword>
<dbReference type="InterPro" id="IPR023867">
    <property type="entry name" value="Sulphatase_maturase_rSAM"/>
</dbReference>
<evidence type="ECO:0000256" key="5">
    <source>
        <dbReference type="ARBA" id="ARBA00023004"/>
    </source>
</evidence>
<dbReference type="Proteomes" id="UP000199236">
    <property type="component" value="Unassembled WGS sequence"/>
</dbReference>
<dbReference type="Gene3D" id="3.20.20.70">
    <property type="entry name" value="Aldolase class I"/>
    <property type="match status" value="1"/>
</dbReference>
<evidence type="ECO:0000259" key="9">
    <source>
        <dbReference type="Pfam" id="PF13186"/>
    </source>
</evidence>
<evidence type="ECO:0000256" key="1">
    <source>
        <dbReference type="ARBA" id="ARBA00001966"/>
    </source>
</evidence>
<dbReference type="PANTHER" id="PTHR43273">
    <property type="entry name" value="ANAEROBIC SULFATASE-MATURATING ENZYME HOMOLOG ASLB-RELATED"/>
    <property type="match status" value="1"/>
</dbReference>
<dbReference type="InterPro" id="IPR007197">
    <property type="entry name" value="rSAM"/>
</dbReference>
<feature type="domain" description="4Fe4S-binding SPASM" evidence="9">
    <location>
        <begin position="215"/>
        <end position="274"/>
    </location>
</feature>
<evidence type="ECO:0000313" key="11">
    <source>
        <dbReference type="Proteomes" id="UP000199236"/>
    </source>
</evidence>
<name>A0A1I5MWW7_9HYPH</name>
<keyword evidence="5" id="KW-0408">Iron</keyword>
<dbReference type="PANTHER" id="PTHR43273:SF3">
    <property type="entry name" value="ANAEROBIC SULFATASE-MATURATING ENZYME HOMOLOG ASLB-RELATED"/>
    <property type="match status" value="1"/>
</dbReference>
<dbReference type="RefSeq" id="WP_090075626.1">
    <property type="nucleotide sequence ID" value="NZ_FOVR01000024.1"/>
</dbReference>
<dbReference type="InterPro" id="IPR047207">
    <property type="entry name" value="SPASM_anSME"/>
</dbReference>
<sequence>MCPECAEPTLAGIPFFQKALELQRKYAAGKQISNSIQTNGLLIDDEWARFLAANHFLVGLSLDGPAPLHDAHRVTNNGKGVQHLVVRALEHLKAHKVDTNILCVVNETTAQHPEEIYTYFTRDLSISFIQFIPAVEQRSQSNPSGELSHPQSEELTAEVTQWSVSGQAYGAFIKGVFDIWVRSDVGKVFVQLFDNSLAAWLGQTPAICVMQPTCGQSLVIEMNGDIYSCDHYVYPAHRLGNVISHDLAAMIDSKAQRSFATAKANLPNACATCEWRFICQGGCPKHRIHRQGSQWHNHLCDGYKAMFSHMAPYMAYMAKQVQAHRPPSGVMSVAKMIAQENRLPKK</sequence>
<proteinExistence type="inferred from homology"/>
<comment type="cofactor">
    <cofactor evidence="1">
        <name>[4Fe-4S] cluster</name>
        <dbReference type="ChEBI" id="CHEBI:49883"/>
    </cofactor>
</comment>
<protein>
    <submittedName>
        <fullName evidence="10">Uncharacterized protein</fullName>
    </submittedName>
</protein>
<dbReference type="InterPro" id="IPR013785">
    <property type="entry name" value="Aldolase_TIM"/>
</dbReference>
<dbReference type="InterPro" id="IPR023885">
    <property type="entry name" value="4Fe4S-binding_SPASM_dom"/>
</dbReference>
<dbReference type="Pfam" id="PF13186">
    <property type="entry name" value="SPASM"/>
    <property type="match status" value="1"/>
</dbReference>